<feature type="transmembrane region" description="Helical" evidence="1">
    <location>
        <begin position="163"/>
        <end position="185"/>
    </location>
</feature>
<dbReference type="InterPro" id="IPR036259">
    <property type="entry name" value="MFS_trans_sf"/>
</dbReference>
<dbReference type="RefSeq" id="WP_168008704.1">
    <property type="nucleotide sequence ID" value="NZ_JAATEP010000005.1"/>
</dbReference>
<comment type="caution">
    <text evidence="2">The sequence shown here is derived from an EMBL/GenBank/DDBJ whole genome shotgun (WGS) entry which is preliminary data.</text>
</comment>
<feature type="transmembrane region" description="Helical" evidence="1">
    <location>
        <begin position="6"/>
        <end position="23"/>
    </location>
</feature>
<evidence type="ECO:0000256" key="1">
    <source>
        <dbReference type="SAM" id="Phobius"/>
    </source>
</evidence>
<evidence type="ECO:0008006" key="4">
    <source>
        <dbReference type="Google" id="ProtNLM"/>
    </source>
</evidence>
<gene>
    <name evidence="2" type="ORF">HCN51_09170</name>
</gene>
<keyword evidence="1" id="KW-0812">Transmembrane</keyword>
<proteinExistence type="predicted"/>
<dbReference type="EMBL" id="JAATEP010000005">
    <property type="protein sequence ID" value="NJP89613.1"/>
    <property type="molecule type" value="Genomic_DNA"/>
</dbReference>
<feature type="transmembrane region" description="Helical" evidence="1">
    <location>
        <begin position="125"/>
        <end position="143"/>
    </location>
</feature>
<keyword evidence="1" id="KW-0472">Membrane</keyword>
<keyword evidence="1" id="KW-1133">Transmembrane helix</keyword>
<protein>
    <recommendedName>
        <fullName evidence="4">MFS transporter</fullName>
    </recommendedName>
</protein>
<keyword evidence="3" id="KW-1185">Reference proteome</keyword>
<reference evidence="2 3" key="1">
    <citation type="submission" date="2020-03" db="EMBL/GenBank/DDBJ databases">
        <title>WGS of actinomycetes isolated from Thailand.</title>
        <authorList>
            <person name="Thawai C."/>
        </authorList>
    </citation>
    <scope>NUCLEOTIDE SEQUENCE [LARGE SCALE GENOMIC DNA]</scope>
    <source>
        <strain evidence="2 3">FMUSA5-5</strain>
    </source>
</reference>
<accession>A0ABX1B339</accession>
<organism evidence="2 3">
    <name type="scientific">Nonomuraea composti</name>
    <dbReference type="NCBI Taxonomy" id="2720023"/>
    <lineage>
        <taxon>Bacteria</taxon>
        <taxon>Bacillati</taxon>
        <taxon>Actinomycetota</taxon>
        <taxon>Actinomycetes</taxon>
        <taxon>Streptosporangiales</taxon>
        <taxon>Streptosporangiaceae</taxon>
        <taxon>Nonomuraea</taxon>
    </lineage>
</organism>
<name>A0ABX1B339_9ACTN</name>
<dbReference type="Gene3D" id="1.20.1250.20">
    <property type="entry name" value="MFS general substrate transporter like domains"/>
    <property type="match status" value="1"/>
</dbReference>
<evidence type="ECO:0000313" key="3">
    <source>
        <dbReference type="Proteomes" id="UP000696294"/>
    </source>
</evidence>
<sequence length="200" mass="20434">MSSASGLGSLLLAPLLGVLLDRVRRRRVVPVTLAAALALTLVVAGVAAEGAGAFVVPVLLVAVADPGGLAFVIVVAGAAASAAVVFHAVETVAEPPAAVEEPPLPGAGFWREAAEGVRFTLRDPVLRAIALCLFVTGLTGEFADDMVGMAFHVLVEDVPPAEIALARMGSVYGALVLGALASVLLHRRLGAYRLAWGPCW</sequence>
<evidence type="ECO:0000313" key="2">
    <source>
        <dbReference type="EMBL" id="NJP89613.1"/>
    </source>
</evidence>
<dbReference type="Proteomes" id="UP000696294">
    <property type="component" value="Unassembled WGS sequence"/>
</dbReference>
<feature type="transmembrane region" description="Helical" evidence="1">
    <location>
        <begin position="35"/>
        <end position="63"/>
    </location>
</feature>
<feature type="transmembrane region" description="Helical" evidence="1">
    <location>
        <begin position="69"/>
        <end position="89"/>
    </location>
</feature>
<dbReference type="SUPFAM" id="SSF103473">
    <property type="entry name" value="MFS general substrate transporter"/>
    <property type="match status" value="1"/>
</dbReference>